<feature type="compositionally biased region" description="Basic and acidic residues" evidence="1">
    <location>
        <begin position="23"/>
        <end position="37"/>
    </location>
</feature>
<dbReference type="AlphaFoldDB" id="A0A0J7L878"/>
<gene>
    <name evidence="2" type="ORF">RF55_994</name>
    <name evidence="3" type="ORF">RF55_998</name>
</gene>
<evidence type="ECO:0000313" key="4">
    <source>
        <dbReference type="Proteomes" id="UP000036403"/>
    </source>
</evidence>
<name>A0A0J7L878_LASNI</name>
<dbReference type="Proteomes" id="UP000036403">
    <property type="component" value="Unassembled WGS sequence"/>
</dbReference>
<comment type="caution">
    <text evidence="2">The sequence shown here is derived from an EMBL/GenBank/DDBJ whole genome shotgun (WGS) entry which is preliminary data.</text>
</comment>
<keyword evidence="4" id="KW-1185">Reference proteome</keyword>
<dbReference type="EMBL" id="LBMM01000327">
    <property type="protein sequence ID" value="KMR01211.1"/>
    <property type="molecule type" value="Genomic_DNA"/>
</dbReference>
<evidence type="ECO:0000313" key="3">
    <source>
        <dbReference type="EMBL" id="KMR01215.1"/>
    </source>
</evidence>
<proteinExistence type="predicted"/>
<organism evidence="2 4">
    <name type="scientific">Lasius niger</name>
    <name type="common">Black garden ant</name>
    <dbReference type="NCBI Taxonomy" id="67767"/>
    <lineage>
        <taxon>Eukaryota</taxon>
        <taxon>Metazoa</taxon>
        <taxon>Ecdysozoa</taxon>
        <taxon>Arthropoda</taxon>
        <taxon>Hexapoda</taxon>
        <taxon>Insecta</taxon>
        <taxon>Pterygota</taxon>
        <taxon>Neoptera</taxon>
        <taxon>Endopterygota</taxon>
        <taxon>Hymenoptera</taxon>
        <taxon>Apocrita</taxon>
        <taxon>Aculeata</taxon>
        <taxon>Formicoidea</taxon>
        <taxon>Formicidae</taxon>
        <taxon>Formicinae</taxon>
        <taxon>Lasius</taxon>
        <taxon>Lasius</taxon>
    </lineage>
</organism>
<evidence type="ECO:0000256" key="1">
    <source>
        <dbReference type="SAM" id="MobiDB-lite"/>
    </source>
</evidence>
<accession>A0A0J7L878</accession>
<dbReference type="PaxDb" id="67767-A0A0J7L878"/>
<protein>
    <submittedName>
        <fullName evidence="2">Uncharacterized protein</fullName>
    </submittedName>
</protein>
<reference evidence="2 4" key="1">
    <citation type="submission" date="2015-04" db="EMBL/GenBank/DDBJ databases">
        <title>Lasius niger genome sequencing.</title>
        <authorList>
            <person name="Konorov E.A."/>
            <person name="Nikitin M.A."/>
            <person name="Kirill M.V."/>
            <person name="Chang P."/>
        </authorList>
    </citation>
    <scope>NUCLEOTIDE SEQUENCE [LARGE SCALE GENOMIC DNA]</scope>
    <source>
        <tissue evidence="2">Whole</tissue>
    </source>
</reference>
<feature type="region of interest" description="Disordered" evidence="1">
    <location>
        <begin position="1"/>
        <end position="37"/>
    </location>
</feature>
<sequence>MQKNRLSRAHFERSEIPSPPPDSEGKNGEPSRNREEAAVLAKKHIRIRTGIRGAKELFRMAEDREAIAKVIANVRRTR</sequence>
<dbReference type="EMBL" id="LBMM01000327">
    <property type="protein sequence ID" value="KMR01215.1"/>
    <property type="molecule type" value="Genomic_DNA"/>
</dbReference>
<evidence type="ECO:0000313" key="2">
    <source>
        <dbReference type="EMBL" id="KMR01211.1"/>
    </source>
</evidence>